<gene>
    <name evidence="1" type="ORF">EZS28_050567</name>
</gene>
<reference evidence="1 2" key="1">
    <citation type="submission" date="2019-03" db="EMBL/GenBank/DDBJ databases">
        <title>Single cell metagenomics reveals metabolic interactions within the superorganism composed of flagellate Streblomastix strix and complex community of Bacteroidetes bacteria on its surface.</title>
        <authorList>
            <person name="Treitli S.C."/>
            <person name="Kolisko M."/>
            <person name="Husnik F."/>
            <person name="Keeling P."/>
            <person name="Hampl V."/>
        </authorList>
    </citation>
    <scope>NUCLEOTIDE SEQUENCE [LARGE SCALE GENOMIC DNA]</scope>
    <source>
        <strain evidence="1">ST1C</strain>
    </source>
</reference>
<protein>
    <submittedName>
        <fullName evidence="1">Uncharacterized protein</fullName>
    </submittedName>
</protein>
<organism evidence="1 2">
    <name type="scientific">Streblomastix strix</name>
    <dbReference type="NCBI Taxonomy" id="222440"/>
    <lineage>
        <taxon>Eukaryota</taxon>
        <taxon>Metamonada</taxon>
        <taxon>Preaxostyla</taxon>
        <taxon>Oxymonadida</taxon>
        <taxon>Streblomastigidae</taxon>
        <taxon>Streblomastix</taxon>
    </lineage>
</organism>
<dbReference type="AlphaFoldDB" id="A0A5J4T645"/>
<sequence>MSWVVRFALAYAPIGIAVMDLRIQVQFPISVETELKNTQRFFVIDILKKSTQSQQTDSQIQHHNSIPNNNLIKLKPPSLIPLLVASQKTNEMKQTLQEIGQFLSRDEEELVFSHYAQQQNYAPQLQAIQLKFTPGCFLTLVAHDLSPSLLTSIQLIDMDNIAVVADHEVLVYKLFPNSLHPHNLGLIKRLEYIQKKLNQEKIKNKKKFDVKQFGLQEDEEDNDKIEDQKIIQQEINQLNDIKLNRANVHFSAKGQPAGNLVLSI</sequence>
<feature type="non-terminal residue" evidence="1">
    <location>
        <position position="264"/>
    </location>
</feature>
<name>A0A5J4T645_9EUKA</name>
<evidence type="ECO:0000313" key="2">
    <source>
        <dbReference type="Proteomes" id="UP000324800"/>
    </source>
</evidence>
<dbReference type="Proteomes" id="UP000324800">
    <property type="component" value="Unassembled WGS sequence"/>
</dbReference>
<dbReference type="EMBL" id="SNRW01037240">
    <property type="protein sequence ID" value="KAA6353906.1"/>
    <property type="molecule type" value="Genomic_DNA"/>
</dbReference>
<accession>A0A5J4T645</accession>
<comment type="caution">
    <text evidence="1">The sequence shown here is derived from an EMBL/GenBank/DDBJ whole genome shotgun (WGS) entry which is preliminary data.</text>
</comment>
<evidence type="ECO:0000313" key="1">
    <source>
        <dbReference type="EMBL" id="KAA6353906.1"/>
    </source>
</evidence>
<proteinExistence type="predicted"/>